<dbReference type="Gene3D" id="3.30.70.260">
    <property type="match status" value="1"/>
</dbReference>
<accession>A0A9D2RHN2</accession>
<proteinExistence type="predicted"/>
<dbReference type="AlphaFoldDB" id="A0A9D2RHN2"/>
<sequence length="109" mass="12268">MKNLTLFLRRAGAQRLRAEALSVSRLSVICPRNELATVRKRLYTGFKAAGLQVTNVSIDHADSHQHARACVTISCPPELRTTLMDQARAVQAYPEVVKVQWEPRRNTVN</sequence>
<evidence type="ECO:0000313" key="2">
    <source>
        <dbReference type="Proteomes" id="UP000823889"/>
    </source>
</evidence>
<comment type="caution">
    <text evidence="1">The sequence shown here is derived from an EMBL/GenBank/DDBJ whole genome shotgun (WGS) entry which is preliminary data.</text>
</comment>
<evidence type="ECO:0000313" key="1">
    <source>
        <dbReference type="EMBL" id="HJD43586.1"/>
    </source>
</evidence>
<dbReference type="EMBL" id="DWUQ01000019">
    <property type="protein sequence ID" value="HJD43586.1"/>
    <property type="molecule type" value="Genomic_DNA"/>
</dbReference>
<dbReference type="Proteomes" id="UP000823889">
    <property type="component" value="Unassembled WGS sequence"/>
</dbReference>
<gene>
    <name evidence="1" type="ORF">H9906_00970</name>
</gene>
<reference evidence="1" key="1">
    <citation type="journal article" date="2021" name="PeerJ">
        <title>Extensive microbial diversity within the chicken gut microbiome revealed by metagenomics and culture.</title>
        <authorList>
            <person name="Gilroy R."/>
            <person name="Ravi A."/>
            <person name="Getino M."/>
            <person name="Pursley I."/>
            <person name="Horton D.L."/>
            <person name="Alikhan N.F."/>
            <person name="Baker D."/>
            <person name="Gharbi K."/>
            <person name="Hall N."/>
            <person name="Watson M."/>
            <person name="Adriaenssens E.M."/>
            <person name="Foster-Nyarko E."/>
            <person name="Jarju S."/>
            <person name="Secka A."/>
            <person name="Antonio M."/>
            <person name="Oren A."/>
            <person name="Chaudhuri R.R."/>
            <person name="La Ragione R."/>
            <person name="Hildebrand F."/>
            <person name="Pallen M.J."/>
        </authorList>
    </citation>
    <scope>NUCLEOTIDE SEQUENCE</scope>
    <source>
        <strain evidence="1">9264</strain>
    </source>
</reference>
<organism evidence="1 2">
    <name type="scientific">Candidatus Paenalcaligenes intestinipullorum</name>
    <dbReference type="NCBI Taxonomy" id="2838718"/>
    <lineage>
        <taxon>Bacteria</taxon>
        <taxon>Pseudomonadati</taxon>
        <taxon>Pseudomonadota</taxon>
        <taxon>Betaproteobacteria</taxon>
        <taxon>Burkholderiales</taxon>
        <taxon>Alcaligenaceae</taxon>
        <taxon>Paenalcaligenes</taxon>
    </lineage>
</organism>
<protein>
    <submittedName>
        <fullName evidence="1">Uncharacterized protein</fullName>
    </submittedName>
</protein>
<name>A0A9D2RHN2_9BURK</name>
<reference evidence="1" key="2">
    <citation type="submission" date="2021-04" db="EMBL/GenBank/DDBJ databases">
        <authorList>
            <person name="Gilroy R."/>
        </authorList>
    </citation>
    <scope>NUCLEOTIDE SEQUENCE</scope>
    <source>
        <strain evidence="1">9264</strain>
    </source>
</reference>